<organism evidence="1 2">
    <name type="scientific">Phyllobacterium myrsinacearum</name>
    <dbReference type="NCBI Taxonomy" id="28101"/>
    <lineage>
        <taxon>Bacteria</taxon>
        <taxon>Pseudomonadati</taxon>
        <taxon>Pseudomonadota</taxon>
        <taxon>Alphaproteobacteria</taxon>
        <taxon>Hyphomicrobiales</taxon>
        <taxon>Phyllobacteriaceae</taxon>
        <taxon>Phyllobacterium</taxon>
    </lineage>
</organism>
<evidence type="ECO:0000313" key="2">
    <source>
        <dbReference type="Proteomes" id="UP000549052"/>
    </source>
</evidence>
<evidence type="ECO:0000313" key="1">
    <source>
        <dbReference type="EMBL" id="MBA8882065.1"/>
    </source>
</evidence>
<proteinExistence type="predicted"/>
<protein>
    <recommendedName>
        <fullName evidence="3">DUF559 domain-containing protein</fullName>
    </recommendedName>
</protein>
<dbReference type="Proteomes" id="UP000549052">
    <property type="component" value="Unassembled WGS sequence"/>
</dbReference>
<dbReference type="EMBL" id="JACGXN010000022">
    <property type="protein sequence ID" value="MBA8882065.1"/>
    <property type="molecule type" value="Genomic_DNA"/>
</dbReference>
<name>A0A839EVE2_9HYPH</name>
<gene>
    <name evidence="1" type="ORF">FHW16_005813</name>
</gene>
<evidence type="ECO:0008006" key="3">
    <source>
        <dbReference type="Google" id="ProtNLM"/>
    </source>
</evidence>
<accession>A0A839EVE2</accession>
<keyword evidence="2" id="KW-1185">Reference proteome</keyword>
<dbReference type="AlphaFoldDB" id="A0A839EVE2"/>
<reference evidence="1 2" key="1">
    <citation type="submission" date="2020-07" db="EMBL/GenBank/DDBJ databases">
        <title>Genomic Encyclopedia of Type Strains, Phase IV (KMG-V): Genome sequencing to study the core and pangenomes of soil and plant-associated prokaryotes.</title>
        <authorList>
            <person name="Whitman W."/>
        </authorList>
    </citation>
    <scope>NUCLEOTIDE SEQUENCE [LARGE SCALE GENOMIC DNA]</scope>
    <source>
        <strain evidence="1 2">AN3</strain>
    </source>
</reference>
<sequence length="49" mass="5529">MSKVALLDFVRTVWPSVIHQSRPAFLGMQSIDIHVPELGLAIEYQGLQH</sequence>
<comment type="caution">
    <text evidence="1">The sequence shown here is derived from an EMBL/GenBank/DDBJ whole genome shotgun (WGS) entry which is preliminary data.</text>
</comment>